<dbReference type="EMBL" id="NBSK02000007">
    <property type="protein sequence ID" value="KAJ0195987.1"/>
    <property type="molecule type" value="Genomic_DNA"/>
</dbReference>
<proteinExistence type="predicted"/>
<protein>
    <submittedName>
        <fullName evidence="2">Uncharacterized protein</fullName>
    </submittedName>
</protein>
<keyword evidence="3" id="KW-1185">Reference proteome</keyword>
<name>A0A9R1UZN2_LACSA</name>
<feature type="region of interest" description="Disordered" evidence="1">
    <location>
        <begin position="1"/>
        <end position="31"/>
    </location>
</feature>
<reference evidence="2 3" key="1">
    <citation type="journal article" date="2017" name="Nat. Commun.">
        <title>Genome assembly with in vitro proximity ligation data and whole-genome triplication in lettuce.</title>
        <authorList>
            <person name="Reyes-Chin-Wo S."/>
            <person name="Wang Z."/>
            <person name="Yang X."/>
            <person name="Kozik A."/>
            <person name="Arikit S."/>
            <person name="Song C."/>
            <person name="Xia L."/>
            <person name="Froenicke L."/>
            <person name="Lavelle D.O."/>
            <person name="Truco M.J."/>
            <person name="Xia R."/>
            <person name="Zhu S."/>
            <person name="Xu C."/>
            <person name="Xu H."/>
            <person name="Xu X."/>
            <person name="Cox K."/>
            <person name="Korf I."/>
            <person name="Meyers B.C."/>
            <person name="Michelmore R.W."/>
        </authorList>
    </citation>
    <scope>NUCLEOTIDE SEQUENCE [LARGE SCALE GENOMIC DNA]</scope>
    <source>
        <strain evidence="3">cv. Salinas</strain>
        <tissue evidence="2">Seedlings</tissue>
    </source>
</reference>
<evidence type="ECO:0000256" key="1">
    <source>
        <dbReference type="SAM" id="MobiDB-lite"/>
    </source>
</evidence>
<gene>
    <name evidence="2" type="ORF">LSAT_V11C700351940</name>
</gene>
<evidence type="ECO:0000313" key="2">
    <source>
        <dbReference type="EMBL" id="KAJ0195987.1"/>
    </source>
</evidence>
<feature type="compositionally biased region" description="Acidic residues" evidence="1">
    <location>
        <begin position="1"/>
        <end position="25"/>
    </location>
</feature>
<organism evidence="2 3">
    <name type="scientific">Lactuca sativa</name>
    <name type="common">Garden lettuce</name>
    <dbReference type="NCBI Taxonomy" id="4236"/>
    <lineage>
        <taxon>Eukaryota</taxon>
        <taxon>Viridiplantae</taxon>
        <taxon>Streptophyta</taxon>
        <taxon>Embryophyta</taxon>
        <taxon>Tracheophyta</taxon>
        <taxon>Spermatophyta</taxon>
        <taxon>Magnoliopsida</taxon>
        <taxon>eudicotyledons</taxon>
        <taxon>Gunneridae</taxon>
        <taxon>Pentapetalae</taxon>
        <taxon>asterids</taxon>
        <taxon>campanulids</taxon>
        <taxon>Asterales</taxon>
        <taxon>Asteraceae</taxon>
        <taxon>Cichorioideae</taxon>
        <taxon>Cichorieae</taxon>
        <taxon>Lactucinae</taxon>
        <taxon>Lactuca</taxon>
    </lineage>
</organism>
<dbReference type="Proteomes" id="UP000235145">
    <property type="component" value="Unassembled WGS sequence"/>
</dbReference>
<sequence length="110" mass="12616">MDENLPANVDEDEDERESGEEEEETKEQWRSPDVFAELGAAAAGFRERELLVTRETLRKGSEAVVLCAPNLVHTDDTHAMSSRFLGCCYPLPQWQQPYQLFRELVGNRPY</sequence>
<evidence type="ECO:0000313" key="3">
    <source>
        <dbReference type="Proteomes" id="UP000235145"/>
    </source>
</evidence>
<accession>A0A9R1UZN2</accession>
<dbReference type="AlphaFoldDB" id="A0A9R1UZN2"/>
<comment type="caution">
    <text evidence="2">The sequence shown here is derived from an EMBL/GenBank/DDBJ whole genome shotgun (WGS) entry which is preliminary data.</text>
</comment>